<keyword evidence="3" id="KW-1185">Reference proteome</keyword>
<reference evidence="2 3" key="1">
    <citation type="submission" date="2023-06" db="EMBL/GenBank/DDBJ databases">
        <title>Cellulomonas sp. MW4 Whole genome sequence.</title>
        <authorList>
            <person name="Park S."/>
        </authorList>
    </citation>
    <scope>NUCLEOTIDE SEQUENCE [LARGE SCALE GENOMIC DNA]</scope>
    <source>
        <strain evidence="2 3">MW4</strain>
    </source>
</reference>
<feature type="transmembrane region" description="Helical" evidence="1">
    <location>
        <begin position="41"/>
        <end position="62"/>
    </location>
</feature>
<dbReference type="InterPro" id="IPR006311">
    <property type="entry name" value="TAT_signal"/>
</dbReference>
<keyword evidence="1" id="KW-1133">Transmembrane helix</keyword>
<dbReference type="Proteomes" id="UP001529338">
    <property type="component" value="Unassembled WGS sequence"/>
</dbReference>
<keyword evidence="1" id="KW-0812">Transmembrane</keyword>
<dbReference type="RefSeq" id="WP_289453269.1">
    <property type="nucleotide sequence ID" value="NZ_JAUCGQ010000001.1"/>
</dbReference>
<keyword evidence="1" id="KW-0472">Membrane</keyword>
<name>A0ABT7SC38_9CELL</name>
<proteinExistence type="predicted"/>
<dbReference type="PROSITE" id="PS51318">
    <property type="entry name" value="TAT"/>
    <property type="match status" value="1"/>
</dbReference>
<gene>
    <name evidence="2" type="ORF">QRT04_02305</name>
</gene>
<evidence type="ECO:0000256" key="1">
    <source>
        <dbReference type="SAM" id="Phobius"/>
    </source>
</evidence>
<accession>A0ABT7SC38</accession>
<comment type="caution">
    <text evidence="2">The sequence shown here is derived from an EMBL/GenBank/DDBJ whole genome shotgun (WGS) entry which is preliminary data.</text>
</comment>
<evidence type="ECO:0000313" key="2">
    <source>
        <dbReference type="EMBL" id="MDM7853750.1"/>
    </source>
</evidence>
<dbReference type="EMBL" id="JAUCGQ010000001">
    <property type="protein sequence ID" value="MDM7853750.1"/>
    <property type="molecule type" value="Genomic_DNA"/>
</dbReference>
<evidence type="ECO:0000313" key="3">
    <source>
        <dbReference type="Proteomes" id="UP001529338"/>
    </source>
</evidence>
<protein>
    <submittedName>
        <fullName evidence="2">Uncharacterized protein</fullName>
    </submittedName>
</protein>
<sequence>MTDLRPDPMLAARAASAAPPMELDPDAVLAAGRRFVRRRTALRLAGAAGGVAALMAVTLVTADLHGNTSAPPADGDAQRAHPIGSGRTTEVAEGLVATNLPGPAHRQPPAVADYYGTVPAAALETSIDLGLATGGGEIRLVVGPVQNGVQSGSVDSTDGGAAWIWGTPPRDSIDPGFLGAPADGGTWFDSSTNDGGRLGVAVVPLALPDPRVVVWSAAGFTVGDGSTSHAVEVPTFSDGSHHLLSVWRATGAAAGAFATGATGVVVVGSDGRVVAEPCEAPGGAACPQLDEVPGLAAAVRALGGALDGVPAPTNGGPVSTPSPAATSSAAGVAQVVAPDVFATTVPVLVGRNLELGTFGGLAARLQPSGAAEGRVHLDVEVGPGTAVTGPDTDLTADPVLGATSVSAPTPAMFTYGSVPQDLPSARAFYVSLAGFRLADGQVAHAVELPLFPVSHTEGGSLRAGRWFAVGAVGEAATRLLDTESGVLFGLPDGTVVDPACSGTCDRADAETFFPAVRALIGAPHR</sequence>
<organism evidence="2 3">
    <name type="scientific">Cellulomonas alba</name>
    <dbReference type="NCBI Taxonomy" id="3053467"/>
    <lineage>
        <taxon>Bacteria</taxon>
        <taxon>Bacillati</taxon>
        <taxon>Actinomycetota</taxon>
        <taxon>Actinomycetes</taxon>
        <taxon>Micrococcales</taxon>
        <taxon>Cellulomonadaceae</taxon>
        <taxon>Cellulomonas</taxon>
    </lineage>
</organism>